<sequence>QRLNVYIKQRNRQSLINYYHTMLTNISKGQRSLILMIDGIEETLPQSQSTANIDIYQALLKILPPKIHIILSVNRNLHTASQNDLNIRELIQGIENEEQIIDLPLLSSVINIRDISTYI</sequence>
<dbReference type="Proteomes" id="UP000681722">
    <property type="component" value="Unassembled WGS sequence"/>
</dbReference>
<protein>
    <submittedName>
        <fullName evidence="1">Uncharacterized protein</fullName>
    </submittedName>
</protein>
<proteinExistence type="predicted"/>
<reference evidence="1" key="1">
    <citation type="submission" date="2021-02" db="EMBL/GenBank/DDBJ databases">
        <authorList>
            <person name="Nowell W R."/>
        </authorList>
    </citation>
    <scope>NUCLEOTIDE SEQUENCE</scope>
</reference>
<dbReference type="AlphaFoldDB" id="A0A8S3A7Z2"/>
<accession>A0A8S3A7Z2</accession>
<organism evidence="1 2">
    <name type="scientific">Didymodactylos carnosus</name>
    <dbReference type="NCBI Taxonomy" id="1234261"/>
    <lineage>
        <taxon>Eukaryota</taxon>
        <taxon>Metazoa</taxon>
        <taxon>Spiralia</taxon>
        <taxon>Gnathifera</taxon>
        <taxon>Rotifera</taxon>
        <taxon>Eurotatoria</taxon>
        <taxon>Bdelloidea</taxon>
        <taxon>Philodinida</taxon>
        <taxon>Philodinidae</taxon>
        <taxon>Didymodactylos</taxon>
    </lineage>
</organism>
<evidence type="ECO:0000313" key="1">
    <source>
        <dbReference type="EMBL" id="CAF4694035.1"/>
    </source>
</evidence>
<evidence type="ECO:0000313" key="2">
    <source>
        <dbReference type="Proteomes" id="UP000681722"/>
    </source>
</evidence>
<gene>
    <name evidence="1" type="ORF">SRO942_LOCUS51293</name>
</gene>
<comment type="caution">
    <text evidence="1">The sequence shown here is derived from an EMBL/GenBank/DDBJ whole genome shotgun (WGS) entry which is preliminary data.</text>
</comment>
<dbReference type="EMBL" id="CAJOBC010159443">
    <property type="protein sequence ID" value="CAF4694035.1"/>
    <property type="molecule type" value="Genomic_DNA"/>
</dbReference>
<name>A0A8S3A7Z2_9BILA</name>
<feature type="non-terminal residue" evidence="1">
    <location>
        <position position="119"/>
    </location>
</feature>
<feature type="non-terminal residue" evidence="1">
    <location>
        <position position="1"/>
    </location>
</feature>